<feature type="domain" description="Nudix hydrolase" evidence="9">
    <location>
        <begin position="166"/>
        <end position="346"/>
    </location>
</feature>
<dbReference type="Pfam" id="PF00583">
    <property type="entry name" value="Acetyltransf_1"/>
    <property type="match status" value="1"/>
</dbReference>
<dbReference type="RefSeq" id="WP_170111103.1">
    <property type="nucleotide sequence ID" value="NZ_PVUE01000014.1"/>
</dbReference>
<dbReference type="SUPFAM" id="SSF55729">
    <property type="entry name" value="Acyl-CoA N-acyltransferases (Nat)"/>
    <property type="match status" value="1"/>
</dbReference>
<gene>
    <name evidence="10" type="ORF">CLV47_11436</name>
</gene>
<evidence type="ECO:0000256" key="6">
    <source>
        <dbReference type="ARBA" id="ARBA00023211"/>
    </source>
</evidence>
<protein>
    <submittedName>
        <fullName evidence="10">Acetyltransferase (GNAT) family protein</fullName>
    </submittedName>
</protein>
<evidence type="ECO:0000256" key="7">
    <source>
        <dbReference type="SAM" id="MobiDB-lite"/>
    </source>
</evidence>
<keyword evidence="10" id="KW-0808">Transferase</keyword>
<dbReference type="Pfam" id="PF00293">
    <property type="entry name" value="NUDIX"/>
    <property type="match status" value="1"/>
</dbReference>
<dbReference type="InterPro" id="IPR039121">
    <property type="entry name" value="NUDT19"/>
</dbReference>
<dbReference type="SUPFAM" id="SSF55811">
    <property type="entry name" value="Nudix"/>
    <property type="match status" value="1"/>
</dbReference>
<dbReference type="CDD" id="cd04301">
    <property type="entry name" value="NAT_SF"/>
    <property type="match status" value="1"/>
</dbReference>
<dbReference type="PANTHER" id="PTHR12318:SF0">
    <property type="entry name" value="ACYL-COENZYME A DIPHOSPHATASE NUDT19"/>
    <property type="match status" value="1"/>
</dbReference>
<proteinExistence type="predicted"/>
<evidence type="ECO:0000259" key="9">
    <source>
        <dbReference type="PROSITE" id="PS51462"/>
    </source>
</evidence>
<organism evidence="10 11">
    <name type="scientific">Antricoccus suffuscus</name>
    <dbReference type="NCBI Taxonomy" id="1629062"/>
    <lineage>
        <taxon>Bacteria</taxon>
        <taxon>Bacillati</taxon>
        <taxon>Actinomycetota</taxon>
        <taxon>Actinomycetes</taxon>
        <taxon>Geodermatophilales</taxon>
        <taxon>Antricoccaceae</taxon>
        <taxon>Antricoccus</taxon>
    </lineage>
</organism>
<accession>A0A2T0ZWK7</accession>
<dbReference type="InterPro" id="IPR016181">
    <property type="entry name" value="Acyl_CoA_acyltransferase"/>
</dbReference>
<evidence type="ECO:0000259" key="8">
    <source>
        <dbReference type="PROSITE" id="PS51186"/>
    </source>
</evidence>
<comment type="cofactor">
    <cofactor evidence="1">
        <name>Mn(2+)</name>
        <dbReference type="ChEBI" id="CHEBI:29035"/>
    </cofactor>
</comment>
<evidence type="ECO:0000256" key="1">
    <source>
        <dbReference type="ARBA" id="ARBA00001936"/>
    </source>
</evidence>
<keyword evidence="5" id="KW-0460">Magnesium</keyword>
<keyword evidence="4" id="KW-0378">Hydrolase</keyword>
<dbReference type="CDD" id="cd18870">
    <property type="entry name" value="NUDIX_AcylCoAdiphos_Nudt19"/>
    <property type="match status" value="1"/>
</dbReference>
<keyword evidence="3" id="KW-0479">Metal-binding</keyword>
<evidence type="ECO:0000256" key="4">
    <source>
        <dbReference type="ARBA" id="ARBA00022801"/>
    </source>
</evidence>
<keyword evidence="11" id="KW-1185">Reference proteome</keyword>
<dbReference type="GO" id="GO:0016818">
    <property type="term" value="F:hydrolase activity, acting on acid anhydrides, in phosphorus-containing anhydrides"/>
    <property type="evidence" value="ECO:0007669"/>
    <property type="project" value="InterPro"/>
</dbReference>
<feature type="region of interest" description="Disordered" evidence="7">
    <location>
        <begin position="358"/>
        <end position="384"/>
    </location>
</feature>
<keyword evidence="6" id="KW-0464">Manganese</keyword>
<dbReference type="Proteomes" id="UP000237752">
    <property type="component" value="Unassembled WGS sequence"/>
</dbReference>
<dbReference type="GO" id="GO:0016747">
    <property type="term" value="F:acyltransferase activity, transferring groups other than amino-acyl groups"/>
    <property type="evidence" value="ECO:0007669"/>
    <property type="project" value="InterPro"/>
</dbReference>
<dbReference type="InterPro" id="IPR015797">
    <property type="entry name" value="NUDIX_hydrolase-like_dom_sf"/>
</dbReference>
<feature type="compositionally biased region" description="Basic residues" evidence="7">
    <location>
        <begin position="373"/>
        <end position="384"/>
    </location>
</feature>
<dbReference type="Gene3D" id="3.40.630.30">
    <property type="match status" value="1"/>
</dbReference>
<dbReference type="Gene3D" id="3.90.79.10">
    <property type="entry name" value="Nucleoside Triphosphate Pyrophosphohydrolase"/>
    <property type="match status" value="2"/>
</dbReference>
<evidence type="ECO:0000256" key="2">
    <source>
        <dbReference type="ARBA" id="ARBA00001946"/>
    </source>
</evidence>
<evidence type="ECO:0000256" key="5">
    <source>
        <dbReference type="ARBA" id="ARBA00022842"/>
    </source>
</evidence>
<comment type="cofactor">
    <cofactor evidence="2">
        <name>Mg(2+)</name>
        <dbReference type="ChEBI" id="CHEBI:18420"/>
    </cofactor>
</comment>
<dbReference type="PANTHER" id="PTHR12318">
    <property type="entry name" value="TESTOSTERONE-REGULATED PROTEIN RP2"/>
    <property type="match status" value="1"/>
</dbReference>
<dbReference type="AlphaFoldDB" id="A0A2T0ZWK7"/>
<evidence type="ECO:0000256" key="3">
    <source>
        <dbReference type="ARBA" id="ARBA00022723"/>
    </source>
</evidence>
<dbReference type="GO" id="GO:0046872">
    <property type="term" value="F:metal ion binding"/>
    <property type="evidence" value="ECO:0007669"/>
    <property type="project" value="UniProtKB-KW"/>
</dbReference>
<comment type="caution">
    <text evidence="10">The sequence shown here is derived from an EMBL/GenBank/DDBJ whole genome shotgun (WGS) entry which is preliminary data.</text>
</comment>
<evidence type="ECO:0000313" key="11">
    <source>
        <dbReference type="Proteomes" id="UP000237752"/>
    </source>
</evidence>
<feature type="domain" description="N-acetyltransferase" evidence="8">
    <location>
        <begin position="1"/>
        <end position="147"/>
    </location>
</feature>
<dbReference type="PROSITE" id="PS51462">
    <property type="entry name" value="NUDIX"/>
    <property type="match status" value="1"/>
</dbReference>
<dbReference type="InterPro" id="IPR000182">
    <property type="entry name" value="GNAT_dom"/>
</dbReference>
<reference evidence="10 11" key="1">
    <citation type="submission" date="2018-03" db="EMBL/GenBank/DDBJ databases">
        <title>Genomic Encyclopedia of Archaeal and Bacterial Type Strains, Phase II (KMG-II): from individual species to whole genera.</title>
        <authorList>
            <person name="Goeker M."/>
        </authorList>
    </citation>
    <scope>NUCLEOTIDE SEQUENCE [LARGE SCALE GENOMIC DNA]</scope>
    <source>
        <strain evidence="10 11">DSM 100065</strain>
    </source>
</reference>
<evidence type="ECO:0000313" key="10">
    <source>
        <dbReference type="EMBL" id="PRZ40739.1"/>
    </source>
</evidence>
<dbReference type="EMBL" id="PVUE01000014">
    <property type="protein sequence ID" value="PRZ40739.1"/>
    <property type="molecule type" value="Genomic_DNA"/>
</dbReference>
<sequence length="384" mass="41998">MRARVAEERDLALLGDIEAAADQMFAPLIEIAHWGTPPTGRKRAESGGRLFVIGDPAVGFAHVTEIDGHFHLEQLAVHPDHGRRGLGTELVYAAAEAIADRGGDSMTLLTFADVPWNAPFYRKLGFEVVDPAPDHLSSAIAEETRIGLKRGGPRVAMARAISPHVEARPAVSVIPIRDGERGLEVYVQHRVHTMDFAPGVVVFPGGRIDPIDTANAPEVAHEDLDELAEIWRDSSYVSNSDDPRLAVRVLLATGIREMAEETGIQLSPPEVLPWDDWTTPPAFPKRFQVHFMVVHLPTSDPRSPRNTTTEAFESEWLPVSEVLDRGNGGDLQLMTPTRVILRELAHLGSASAVLGAHPDVTPVHNDRAGVRPRPTRKSRLMTEG</sequence>
<dbReference type="PROSITE" id="PS51186">
    <property type="entry name" value="GNAT"/>
    <property type="match status" value="1"/>
</dbReference>
<dbReference type="InterPro" id="IPR000086">
    <property type="entry name" value="NUDIX_hydrolase_dom"/>
</dbReference>
<name>A0A2T0ZWK7_9ACTN</name>